<comment type="caution">
    <text evidence="1">The sequence shown here is derived from an EMBL/GenBank/DDBJ whole genome shotgun (WGS) entry which is preliminary data.</text>
</comment>
<evidence type="ECO:0000313" key="2">
    <source>
        <dbReference type="Proteomes" id="UP000652761"/>
    </source>
</evidence>
<dbReference type="AlphaFoldDB" id="A0A843UVN8"/>
<proteinExistence type="predicted"/>
<evidence type="ECO:0000313" key="1">
    <source>
        <dbReference type="EMBL" id="MQL87611.1"/>
    </source>
</evidence>
<name>A0A843UVN8_COLES</name>
<reference evidence="1" key="1">
    <citation type="submission" date="2017-07" db="EMBL/GenBank/DDBJ databases">
        <title>Taro Niue Genome Assembly and Annotation.</title>
        <authorList>
            <person name="Atibalentja N."/>
            <person name="Keating K."/>
            <person name="Fields C.J."/>
        </authorList>
    </citation>
    <scope>NUCLEOTIDE SEQUENCE</scope>
    <source>
        <strain evidence="1">Niue_2</strain>
        <tissue evidence="1">Leaf</tissue>
    </source>
</reference>
<accession>A0A843UVN8</accession>
<protein>
    <submittedName>
        <fullName evidence="1">Uncharacterized protein</fullName>
    </submittedName>
</protein>
<dbReference type="Proteomes" id="UP000652761">
    <property type="component" value="Unassembled WGS sequence"/>
</dbReference>
<gene>
    <name evidence="1" type="ORF">Taro_020146</name>
</gene>
<dbReference type="EMBL" id="NMUH01000990">
    <property type="protein sequence ID" value="MQL87611.1"/>
    <property type="molecule type" value="Genomic_DNA"/>
</dbReference>
<organism evidence="1 2">
    <name type="scientific">Colocasia esculenta</name>
    <name type="common">Wild taro</name>
    <name type="synonym">Arum esculentum</name>
    <dbReference type="NCBI Taxonomy" id="4460"/>
    <lineage>
        <taxon>Eukaryota</taxon>
        <taxon>Viridiplantae</taxon>
        <taxon>Streptophyta</taxon>
        <taxon>Embryophyta</taxon>
        <taxon>Tracheophyta</taxon>
        <taxon>Spermatophyta</taxon>
        <taxon>Magnoliopsida</taxon>
        <taxon>Liliopsida</taxon>
        <taxon>Araceae</taxon>
        <taxon>Aroideae</taxon>
        <taxon>Colocasieae</taxon>
        <taxon>Colocasia</taxon>
    </lineage>
</organism>
<sequence>MEINNFHNIRVFKTYVSLSYVLKHIGKFRKNYKSTPNIITKGFTKKVVPRKIRLIKFKVFCDLLS</sequence>
<keyword evidence="2" id="KW-1185">Reference proteome</keyword>